<name>A0A6J6K950_9ZZZZ</name>
<accession>A0A6J6K950</accession>
<dbReference type="EMBL" id="CAEZWG010000009">
    <property type="protein sequence ID" value="CAB4644369.1"/>
    <property type="molecule type" value="Genomic_DNA"/>
</dbReference>
<reference evidence="1" key="1">
    <citation type="submission" date="2020-05" db="EMBL/GenBank/DDBJ databases">
        <authorList>
            <person name="Chiriac C."/>
            <person name="Salcher M."/>
            <person name="Ghai R."/>
            <person name="Kavagutti S V."/>
        </authorList>
    </citation>
    <scope>NUCLEOTIDE SEQUENCE</scope>
</reference>
<protein>
    <submittedName>
        <fullName evidence="1">Unannotated protein</fullName>
    </submittedName>
</protein>
<gene>
    <name evidence="1" type="ORF">UFOPK2234_00106</name>
</gene>
<organism evidence="1">
    <name type="scientific">freshwater metagenome</name>
    <dbReference type="NCBI Taxonomy" id="449393"/>
    <lineage>
        <taxon>unclassified sequences</taxon>
        <taxon>metagenomes</taxon>
        <taxon>ecological metagenomes</taxon>
    </lineage>
</organism>
<evidence type="ECO:0000313" key="1">
    <source>
        <dbReference type="EMBL" id="CAB4644369.1"/>
    </source>
</evidence>
<proteinExistence type="predicted"/>
<dbReference type="AlphaFoldDB" id="A0A6J6K950"/>
<sequence>MQPFTAQVGQRVSIRMHDPAGGYRDILGVLESENTVRKKDGTVVLFDPSQIALWKVVLPRD</sequence>